<evidence type="ECO:0000313" key="2">
    <source>
        <dbReference type="Proteomes" id="UP001279734"/>
    </source>
</evidence>
<evidence type="ECO:0000313" key="1">
    <source>
        <dbReference type="EMBL" id="GMH05521.1"/>
    </source>
</evidence>
<reference evidence="1" key="1">
    <citation type="submission" date="2023-05" db="EMBL/GenBank/DDBJ databases">
        <title>Nepenthes gracilis genome sequencing.</title>
        <authorList>
            <person name="Fukushima K."/>
        </authorList>
    </citation>
    <scope>NUCLEOTIDE SEQUENCE</scope>
    <source>
        <strain evidence="1">SING2019-196</strain>
    </source>
</reference>
<keyword evidence="2" id="KW-1185">Reference proteome</keyword>
<gene>
    <name evidence="1" type="ORF">Nepgr_007361</name>
</gene>
<protein>
    <recommendedName>
        <fullName evidence="3">Pentatricopeptide repeat-containing protein</fullName>
    </recommendedName>
</protein>
<dbReference type="Proteomes" id="UP001279734">
    <property type="component" value="Unassembled WGS sequence"/>
</dbReference>
<accession>A0AAD3XIF4</accession>
<evidence type="ECO:0008006" key="3">
    <source>
        <dbReference type="Google" id="ProtNLM"/>
    </source>
</evidence>
<dbReference type="AlphaFoldDB" id="A0AAD3XIF4"/>
<comment type="caution">
    <text evidence="1">The sequence shown here is derived from an EMBL/GenBank/DDBJ whole genome shotgun (WGS) entry which is preliminary data.</text>
</comment>
<organism evidence="1 2">
    <name type="scientific">Nepenthes gracilis</name>
    <name type="common">Slender pitcher plant</name>
    <dbReference type="NCBI Taxonomy" id="150966"/>
    <lineage>
        <taxon>Eukaryota</taxon>
        <taxon>Viridiplantae</taxon>
        <taxon>Streptophyta</taxon>
        <taxon>Embryophyta</taxon>
        <taxon>Tracheophyta</taxon>
        <taxon>Spermatophyta</taxon>
        <taxon>Magnoliopsida</taxon>
        <taxon>eudicotyledons</taxon>
        <taxon>Gunneridae</taxon>
        <taxon>Pentapetalae</taxon>
        <taxon>Caryophyllales</taxon>
        <taxon>Nepenthaceae</taxon>
        <taxon>Nepenthes</taxon>
    </lineage>
</organism>
<proteinExistence type="predicted"/>
<sequence length="119" mass="13773">MNTRRLGILVKGYFCMTKWSPELKPICIFLSFEVLCTLRCVQEHEKTHERSLKSGLGNDIMVVNSLIGLYFACGRVESAQKLFDKQYDRDVLKWLCLQWFAVKGLRFSGESLVWGMSQT</sequence>
<name>A0AAD3XIF4_NEPGR</name>
<dbReference type="EMBL" id="BSYO01000005">
    <property type="protein sequence ID" value="GMH05521.1"/>
    <property type="molecule type" value="Genomic_DNA"/>
</dbReference>